<gene>
    <name evidence="2" type="ORF">DFH07DRAFT_771483</name>
</gene>
<dbReference type="EMBL" id="JARJLG010000045">
    <property type="protein sequence ID" value="KAJ7761622.1"/>
    <property type="molecule type" value="Genomic_DNA"/>
</dbReference>
<protein>
    <submittedName>
        <fullName evidence="2">Uncharacterized protein</fullName>
    </submittedName>
</protein>
<reference evidence="2" key="1">
    <citation type="submission" date="2023-03" db="EMBL/GenBank/DDBJ databases">
        <title>Massive genome expansion in bonnet fungi (Mycena s.s.) driven by repeated elements and novel gene families across ecological guilds.</title>
        <authorList>
            <consortium name="Lawrence Berkeley National Laboratory"/>
            <person name="Harder C.B."/>
            <person name="Miyauchi S."/>
            <person name="Viragh M."/>
            <person name="Kuo A."/>
            <person name="Thoen E."/>
            <person name="Andreopoulos B."/>
            <person name="Lu D."/>
            <person name="Skrede I."/>
            <person name="Drula E."/>
            <person name="Henrissat B."/>
            <person name="Morin E."/>
            <person name="Kohler A."/>
            <person name="Barry K."/>
            <person name="LaButti K."/>
            <person name="Morin E."/>
            <person name="Salamov A."/>
            <person name="Lipzen A."/>
            <person name="Mereny Z."/>
            <person name="Hegedus B."/>
            <person name="Baldrian P."/>
            <person name="Stursova M."/>
            <person name="Weitz H."/>
            <person name="Taylor A."/>
            <person name="Grigoriev I.V."/>
            <person name="Nagy L.G."/>
            <person name="Martin F."/>
            <person name="Kauserud H."/>
        </authorList>
    </citation>
    <scope>NUCLEOTIDE SEQUENCE</scope>
    <source>
        <strain evidence="2">CBHHK188m</strain>
    </source>
</reference>
<name>A0AAD7JBZ5_9AGAR</name>
<organism evidence="2 3">
    <name type="scientific">Mycena maculata</name>
    <dbReference type="NCBI Taxonomy" id="230809"/>
    <lineage>
        <taxon>Eukaryota</taxon>
        <taxon>Fungi</taxon>
        <taxon>Dikarya</taxon>
        <taxon>Basidiomycota</taxon>
        <taxon>Agaricomycotina</taxon>
        <taxon>Agaricomycetes</taxon>
        <taxon>Agaricomycetidae</taxon>
        <taxon>Agaricales</taxon>
        <taxon>Marasmiineae</taxon>
        <taxon>Mycenaceae</taxon>
        <taxon>Mycena</taxon>
    </lineage>
</organism>
<keyword evidence="3" id="KW-1185">Reference proteome</keyword>
<comment type="caution">
    <text evidence="2">The sequence shown here is derived from an EMBL/GenBank/DDBJ whole genome shotgun (WGS) entry which is preliminary data.</text>
</comment>
<sequence length="217" mass="24346">MADGTRIDRKADLVEGFDGKGIGRACGSGKRVDRTDVDTYLRVANAAVAKWPNVWENEVASKRPGDLHPAAIGQCLRYRNMAPNEDLRLSTLMPLMPPDPPFVGEDDTRETRMIRSCTEERGARAQNTDYRSLNGRRYAAHVWVKVVGRNVKNSVPLCHRGWLPSFKYHYAPQCPTLPVYCSPPHTPHTPVRRGEDMNVDCDPNPRPPTNTREGLLS</sequence>
<dbReference type="AlphaFoldDB" id="A0AAD7JBZ5"/>
<accession>A0AAD7JBZ5</accession>
<evidence type="ECO:0000256" key="1">
    <source>
        <dbReference type="SAM" id="MobiDB-lite"/>
    </source>
</evidence>
<evidence type="ECO:0000313" key="3">
    <source>
        <dbReference type="Proteomes" id="UP001215280"/>
    </source>
</evidence>
<feature type="region of interest" description="Disordered" evidence="1">
    <location>
        <begin position="190"/>
        <end position="217"/>
    </location>
</feature>
<evidence type="ECO:0000313" key="2">
    <source>
        <dbReference type="EMBL" id="KAJ7761622.1"/>
    </source>
</evidence>
<proteinExistence type="predicted"/>
<dbReference type="Proteomes" id="UP001215280">
    <property type="component" value="Unassembled WGS sequence"/>
</dbReference>